<evidence type="ECO:0000259" key="4">
    <source>
        <dbReference type="Pfam" id="PF24883"/>
    </source>
</evidence>
<feature type="compositionally biased region" description="Polar residues" evidence="2">
    <location>
        <begin position="34"/>
        <end position="45"/>
    </location>
</feature>
<dbReference type="InterPro" id="IPR031359">
    <property type="entry name" value="NACHT_N"/>
</dbReference>
<feature type="region of interest" description="Disordered" evidence="2">
    <location>
        <begin position="70"/>
        <end position="114"/>
    </location>
</feature>
<dbReference type="OrthoDB" id="674604at2759"/>
<feature type="domain" description="Nephrocystin 3-like N-terminal" evidence="4">
    <location>
        <begin position="500"/>
        <end position="542"/>
    </location>
</feature>
<dbReference type="STRING" id="1447875.A0A2B7XS99"/>
<dbReference type="PANTHER" id="PTHR10039">
    <property type="entry name" value="AMELOGENIN"/>
    <property type="match status" value="1"/>
</dbReference>
<accession>A0A2B7XS99</accession>
<dbReference type="SUPFAM" id="SSF52540">
    <property type="entry name" value="P-loop containing nucleoside triphosphate hydrolases"/>
    <property type="match status" value="1"/>
</dbReference>
<dbReference type="Proteomes" id="UP000223968">
    <property type="component" value="Unassembled WGS sequence"/>
</dbReference>
<comment type="caution">
    <text evidence="5">The sequence shown here is derived from an EMBL/GenBank/DDBJ whole genome shotgun (WGS) entry which is preliminary data.</text>
</comment>
<gene>
    <name evidence="5" type="ORF">AJ79_04781</name>
</gene>
<dbReference type="AlphaFoldDB" id="A0A2B7XS99"/>
<reference evidence="5 6" key="1">
    <citation type="submission" date="2017-10" db="EMBL/GenBank/DDBJ databases">
        <title>Comparative genomics in systemic dimorphic fungi from Ajellomycetaceae.</title>
        <authorList>
            <person name="Munoz J.F."/>
            <person name="Mcewen J.G."/>
            <person name="Clay O.K."/>
            <person name="Cuomo C.A."/>
        </authorList>
    </citation>
    <scope>NUCLEOTIDE SEQUENCE [LARGE SCALE GENOMIC DNA]</scope>
    <source>
        <strain evidence="5 6">UAMH5409</strain>
    </source>
</reference>
<evidence type="ECO:0000256" key="2">
    <source>
        <dbReference type="SAM" id="MobiDB-lite"/>
    </source>
</evidence>
<protein>
    <submittedName>
        <fullName evidence="5">Uncharacterized protein</fullName>
    </submittedName>
</protein>
<evidence type="ECO:0000256" key="1">
    <source>
        <dbReference type="ARBA" id="ARBA00022737"/>
    </source>
</evidence>
<evidence type="ECO:0000313" key="5">
    <source>
        <dbReference type="EMBL" id="PGH11641.1"/>
    </source>
</evidence>
<feature type="domain" description="NWD NACHT-NTPase N-terminal" evidence="3">
    <location>
        <begin position="122"/>
        <end position="332"/>
    </location>
</feature>
<keyword evidence="1" id="KW-0677">Repeat</keyword>
<feature type="compositionally biased region" description="Polar residues" evidence="2">
    <location>
        <begin position="70"/>
        <end position="108"/>
    </location>
</feature>
<dbReference type="EMBL" id="PDNB01000070">
    <property type="protein sequence ID" value="PGH11641.1"/>
    <property type="molecule type" value="Genomic_DNA"/>
</dbReference>
<dbReference type="InterPro" id="IPR056884">
    <property type="entry name" value="NPHP3-like_N"/>
</dbReference>
<name>A0A2B7XS99_9EURO</name>
<proteinExistence type="predicted"/>
<sequence length="806" mass="91415">MGPCSTVTGRRKRWKDRVGNLFNRERSEWRKKNANGTTTENSSVDTVVHPVKLDADGGLQQQIEVANCLEPTSNSHPPTPAGSQESGVEIPQVSSKQSNTLTVSSTATDPWPENLWDDAYKREDSQQGVDDLRDSSGQEQLRGLLLSRLNRIKEARLNIPVYAKKLNGKSVVRKIAVREHVCCIIRGLQSVSGFVNVAVSPMPPAALAWAGVLVVLPAVVNALTQDEEALNGLEYIQTFLSVARFERIFAVKGSVKPHHFTQIKGRKTSRLHITIKNKIIQLYSDILRYQIQLAIHYHHGRFRRALGDFVIANDWKGMVEDLENASDSINQDLTEDDRAIITSEFSNLRESAEKSMSMLKDVQEAIEGFSQDALLRELPVPFLLLSIPLKLRGRPQLYLHRSCLAGTRIDTLRLIEQWSENVHDYKCIFGLKGMPGIRKSTIARTVATTSQSNQRNSTIHYPSIAADRGVTGPQAWDQLIFQPRLLLDKILCDGLYRSFVLVFVIDALDECEHDEDLKEILPLFSQLKDLKIIQLRVFMTSRPENLLRCKFNRIPDAFHHDEELYKIKPSNAENRKDDITTKLFEHELALMKTGIPLQDDWPGQEHVKQLVFKADGLFIYAATACRFIKTSTSEKSANLRLSAILSNEVASNSPQRNIDNIYTQILRFSLIDKTKSEKAEIERLFRQVLGPVVALFDPLSAESLSKLLSLPKADIDDTLRDLHSLLSIPEDEGGYIQTLHLSFSEFLVDQARCPSEFLIDSKKTHQAFSEVPRIDVKQFIEKYLWFEDARNSRGTSRAIYRRYLYI</sequence>
<dbReference type="InterPro" id="IPR027417">
    <property type="entry name" value="P-loop_NTPase"/>
</dbReference>
<evidence type="ECO:0000259" key="3">
    <source>
        <dbReference type="Pfam" id="PF17100"/>
    </source>
</evidence>
<feature type="region of interest" description="Disordered" evidence="2">
    <location>
        <begin position="1"/>
        <end position="47"/>
    </location>
</feature>
<dbReference type="Pfam" id="PF24883">
    <property type="entry name" value="NPHP3_N"/>
    <property type="match status" value="1"/>
</dbReference>
<keyword evidence="6" id="KW-1185">Reference proteome</keyword>
<organism evidence="5 6">
    <name type="scientific">Helicocarpus griseus UAMH5409</name>
    <dbReference type="NCBI Taxonomy" id="1447875"/>
    <lineage>
        <taxon>Eukaryota</taxon>
        <taxon>Fungi</taxon>
        <taxon>Dikarya</taxon>
        <taxon>Ascomycota</taxon>
        <taxon>Pezizomycotina</taxon>
        <taxon>Eurotiomycetes</taxon>
        <taxon>Eurotiomycetidae</taxon>
        <taxon>Onygenales</taxon>
        <taxon>Ajellomycetaceae</taxon>
        <taxon>Helicocarpus</taxon>
    </lineage>
</organism>
<dbReference type="Pfam" id="PF17100">
    <property type="entry name" value="NACHT_N"/>
    <property type="match status" value="1"/>
</dbReference>
<evidence type="ECO:0000313" key="6">
    <source>
        <dbReference type="Proteomes" id="UP000223968"/>
    </source>
</evidence>